<dbReference type="InterPro" id="IPR006076">
    <property type="entry name" value="FAD-dep_OxRdtase"/>
</dbReference>
<dbReference type="Gene3D" id="3.50.50.60">
    <property type="entry name" value="FAD/NAD(P)-binding domain"/>
    <property type="match status" value="1"/>
</dbReference>
<name>A0A3B0XQZ8_9ZZZZ</name>
<comment type="pathway">
    <text evidence="1">Cofactor biosynthesis; thiamine diphosphate biosynthesis.</text>
</comment>
<reference evidence="5" key="1">
    <citation type="submission" date="2018-06" db="EMBL/GenBank/DDBJ databases">
        <authorList>
            <person name="Zhirakovskaya E."/>
        </authorList>
    </citation>
    <scope>NUCLEOTIDE SEQUENCE</scope>
</reference>
<proteinExistence type="predicted"/>
<keyword evidence="2" id="KW-0784">Thiamine biosynthesis</keyword>
<dbReference type="InterPro" id="IPR036188">
    <property type="entry name" value="FAD/NAD-bd_sf"/>
</dbReference>
<dbReference type="SUPFAM" id="SSF51905">
    <property type="entry name" value="FAD/NAD(P)-binding domain"/>
    <property type="match status" value="1"/>
</dbReference>
<protein>
    <submittedName>
        <fullName evidence="5">Glycine oxidase ThiO</fullName>
        <ecNumber evidence="5">1.4.3.19</ecNumber>
    </submittedName>
</protein>
<dbReference type="Pfam" id="PF01266">
    <property type="entry name" value="DAO"/>
    <property type="match status" value="1"/>
</dbReference>
<dbReference type="GO" id="GO:0009228">
    <property type="term" value="P:thiamine biosynthetic process"/>
    <property type="evidence" value="ECO:0007669"/>
    <property type="project" value="UniProtKB-KW"/>
</dbReference>
<evidence type="ECO:0000256" key="1">
    <source>
        <dbReference type="ARBA" id="ARBA00004948"/>
    </source>
</evidence>
<evidence type="ECO:0000256" key="3">
    <source>
        <dbReference type="ARBA" id="ARBA00023002"/>
    </source>
</evidence>
<dbReference type="SUPFAM" id="SSF54373">
    <property type="entry name" value="FAD-linked reductases, C-terminal domain"/>
    <property type="match status" value="1"/>
</dbReference>
<dbReference type="NCBIfam" id="TIGR02352">
    <property type="entry name" value="thiamin_ThiO"/>
    <property type="match status" value="1"/>
</dbReference>
<dbReference type="InterPro" id="IPR012727">
    <property type="entry name" value="Gly_oxidase_ThiO"/>
</dbReference>
<accession>A0A3B0XQZ8</accession>
<evidence type="ECO:0000313" key="5">
    <source>
        <dbReference type="EMBL" id="VAW70865.1"/>
    </source>
</evidence>
<dbReference type="PANTHER" id="PTHR13847">
    <property type="entry name" value="SARCOSINE DEHYDROGENASE-RELATED"/>
    <property type="match status" value="1"/>
</dbReference>
<dbReference type="GO" id="GO:0009229">
    <property type="term" value="P:thiamine diphosphate biosynthetic process"/>
    <property type="evidence" value="ECO:0007669"/>
    <property type="project" value="UniProtKB-UniPathway"/>
</dbReference>
<evidence type="ECO:0000256" key="2">
    <source>
        <dbReference type="ARBA" id="ARBA00022977"/>
    </source>
</evidence>
<gene>
    <name evidence="5" type="ORF">MNBD_GAMMA09-1211</name>
</gene>
<dbReference type="GO" id="GO:0005737">
    <property type="term" value="C:cytoplasm"/>
    <property type="evidence" value="ECO:0007669"/>
    <property type="project" value="TreeGrafter"/>
</dbReference>
<evidence type="ECO:0000259" key="4">
    <source>
        <dbReference type="Pfam" id="PF01266"/>
    </source>
</evidence>
<organism evidence="5">
    <name type="scientific">hydrothermal vent metagenome</name>
    <dbReference type="NCBI Taxonomy" id="652676"/>
    <lineage>
        <taxon>unclassified sequences</taxon>
        <taxon>metagenomes</taxon>
        <taxon>ecological metagenomes</taxon>
    </lineage>
</organism>
<dbReference type="AlphaFoldDB" id="A0A3B0XQZ8"/>
<keyword evidence="3 5" id="KW-0560">Oxidoreductase</keyword>
<dbReference type="Gene3D" id="3.30.9.10">
    <property type="entry name" value="D-Amino Acid Oxidase, subunit A, domain 2"/>
    <property type="match status" value="1"/>
</dbReference>
<feature type="domain" description="FAD dependent oxidoreductase" evidence="4">
    <location>
        <begin position="3"/>
        <end position="348"/>
    </location>
</feature>
<dbReference type="GO" id="GO:0043799">
    <property type="term" value="F:glycine oxidase activity"/>
    <property type="evidence" value="ECO:0007669"/>
    <property type="project" value="UniProtKB-EC"/>
</dbReference>
<dbReference type="EC" id="1.4.3.19" evidence="5"/>
<dbReference type="PANTHER" id="PTHR13847:SF289">
    <property type="entry name" value="GLYCINE OXIDASE"/>
    <property type="match status" value="1"/>
</dbReference>
<dbReference type="EMBL" id="UOFI01000208">
    <property type="protein sequence ID" value="VAW70865.1"/>
    <property type="molecule type" value="Genomic_DNA"/>
</dbReference>
<dbReference type="UniPathway" id="UPA00060"/>
<dbReference type="GO" id="GO:0050660">
    <property type="term" value="F:flavin adenine dinucleotide binding"/>
    <property type="evidence" value="ECO:0007669"/>
    <property type="project" value="InterPro"/>
</dbReference>
<sequence>MTDCIVIGGGLIGMLSARELKKAGMDVLVLDKGGLGQESSWAGGGILSPLHPWNYSDEVNELASIGHQVYPQLAGELFEESGIDPEYYRCGMLVLQSHKQQISQQSRVLSWADRWKMQFFSVDSLAEMKSIAPGLSAAFEQGVWLPDVAQMRNPRLVKAIKGSMDRLGIHYKENMDVKKINIKNGKVKGVVTPDREINADQVLVAGGAWTAALLKGLRQVPDIAPVKGQMIIYRGQPGLLNTILLAENRYLIPRKDGRILCGSTIEHSGFDKSTSETVGQKLQLSAVELFPGLAELPVEHHWSGLRPGSPAGEPYILRHNEIEGLYINAGHYRNGVILGIGSAQRISKMMISDR</sequence>